<organism evidence="3 4">
    <name type="scientific">Pontibacter ummariensis</name>
    <dbReference type="NCBI Taxonomy" id="1610492"/>
    <lineage>
        <taxon>Bacteria</taxon>
        <taxon>Pseudomonadati</taxon>
        <taxon>Bacteroidota</taxon>
        <taxon>Cytophagia</taxon>
        <taxon>Cytophagales</taxon>
        <taxon>Hymenobacteraceae</taxon>
        <taxon>Pontibacter</taxon>
    </lineage>
</organism>
<evidence type="ECO:0000259" key="2">
    <source>
        <dbReference type="Pfam" id="PF00582"/>
    </source>
</evidence>
<comment type="similarity">
    <text evidence="1">Belongs to the universal stress protein A family.</text>
</comment>
<evidence type="ECO:0000313" key="4">
    <source>
        <dbReference type="Proteomes" id="UP000198432"/>
    </source>
</evidence>
<evidence type="ECO:0000256" key="1">
    <source>
        <dbReference type="ARBA" id="ARBA00008791"/>
    </source>
</evidence>
<reference evidence="4" key="1">
    <citation type="submission" date="2017-06" db="EMBL/GenBank/DDBJ databases">
        <authorList>
            <person name="Varghese N."/>
            <person name="Submissions S."/>
        </authorList>
    </citation>
    <scope>NUCLEOTIDE SEQUENCE [LARGE SCALE GENOMIC DNA]</scope>
    <source>
        <strain evidence="4">NKM1</strain>
    </source>
</reference>
<keyword evidence="4" id="KW-1185">Reference proteome</keyword>
<dbReference type="EMBL" id="FZOQ01000009">
    <property type="protein sequence ID" value="SNS57474.1"/>
    <property type="molecule type" value="Genomic_DNA"/>
</dbReference>
<dbReference type="PANTHER" id="PTHR46268">
    <property type="entry name" value="STRESS RESPONSE PROTEIN NHAX"/>
    <property type="match status" value="1"/>
</dbReference>
<dbReference type="Pfam" id="PF00582">
    <property type="entry name" value="Usp"/>
    <property type="match status" value="2"/>
</dbReference>
<dbReference type="InterPro" id="IPR006016">
    <property type="entry name" value="UspA"/>
</dbReference>
<dbReference type="Gene3D" id="3.40.50.12370">
    <property type="match status" value="1"/>
</dbReference>
<feature type="domain" description="UspA" evidence="2">
    <location>
        <begin position="147"/>
        <end position="269"/>
    </location>
</feature>
<proteinExistence type="inferred from homology"/>
<dbReference type="SUPFAM" id="SSF52402">
    <property type="entry name" value="Adenine nucleotide alpha hydrolases-like"/>
    <property type="match status" value="2"/>
</dbReference>
<protein>
    <submittedName>
        <fullName evidence="3">Universal stress protein family protein</fullName>
    </submittedName>
</protein>
<dbReference type="AlphaFoldDB" id="A0A239FNG0"/>
<dbReference type="PANTHER" id="PTHR46268:SF6">
    <property type="entry name" value="UNIVERSAL STRESS PROTEIN UP12"/>
    <property type="match status" value="1"/>
</dbReference>
<dbReference type="CDD" id="cd00293">
    <property type="entry name" value="USP-like"/>
    <property type="match status" value="1"/>
</dbReference>
<dbReference type="Proteomes" id="UP000198432">
    <property type="component" value="Unassembled WGS sequence"/>
</dbReference>
<dbReference type="OrthoDB" id="936242at2"/>
<name>A0A239FNG0_9BACT</name>
<gene>
    <name evidence="3" type="ORF">SAMN06296052_10914</name>
</gene>
<feature type="domain" description="UspA" evidence="2">
    <location>
        <begin position="7"/>
        <end position="137"/>
    </location>
</feature>
<sequence>MSKANNVKRVLVPIQFDQESERLLRYAGFFAKALGAELLLLHVTQTAELTYTQQYRAIQALRMLAERALQQLSGNAFLQFECAVRPGSLKSSIKTVVQDYGVDLVLMQPCPTPAEEQAKDSHAATVMGLLECPVLVAPATMQFRDLKHLVFGTDFTDRDPQVIKRIASFAGQAGARLTLVQVYSKEDRSQLCNLKSAMKEVETLLQGRNVDLLLLEEEDTLEGISEFSEKAAADMLVMATRDSYLMERLFSKAYVKTLAYHTRIPLLTFRQHKKKPCSGCCANCQKKAAVQQTIDAIQIIGTQA</sequence>
<evidence type="ECO:0000313" key="3">
    <source>
        <dbReference type="EMBL" id="SNS57474.1"/>
    </source>
</evidence>
<accession>A0A239FNG0</accession>